<dbReference type="RefSeq" id="XP_016615100.1">
    <property type="nucleotide sequence ID" value="XM_016768713.1"/>
</dbReference>
<gene>
    <name evidence="3" type="ORF">Z519_11000</name>
</gene>
<evidence type="ECO:0000256" key="1">
    <source>
        <dbReference type="SAM" id="MobiDB-lite"/>
    </source>
</evidence>
<dbReference type="Proteomes" id="UP000053789">
    <property type="component" value="Unassembled WGS sequence"/>
</dbReference>
<dbReference type="PANTHER" id="PTHR10039:SF17">
    <property type="entry name" value="FUNGAL STAND N-TERMINAL GOODBYE DOMAIN-CONTAINING PROTEIN-RELATED"/>
    <property type="match status" value="1"/>
</dbReference>
<feature type="region of interest" description="Disordered" evidence="1">
    <location>
        <begin position="790"/>
        <end position="821"/>
    </location>
</feature>
<evidence type="ECO:0000259" key="2">
    <source>
        <dbReference type="Pfam" id="PF17109"/>
    </source>
</evidence>
<evidence type="ECO:0000313" key="3">
    <source>
        <dbReference type="EMBL" id="KIW88431.1"/>
    </source>
</evidence>
<dbReference type="EMBL" id="KN846999">
    <property type="protein sequence ID" value="KIW88431.1"/>
    <property type="molecule type" value="Genomic_DNA"/>
</dbReference>
<dbReference type="PANTHER" id="PTHR10039">
    <property type="entry name" value="AMELOGENIN"/>
    <property type="match status" value="1"/>
</dbReference>
<dbReference type="OrthoDB" id="2913095at2759"/>
<dbReference type="Pfam" id="PF17109">
    <property type="entry name" value="Goodbye"/>
    <property type="match status" value="1"/>
</dbReference>
<reference evidence="3" key="1">
    <citation type="submission" date="2015-01" db="EMBL/GenBank/DDBJ databases">
        <title>The Genome Sequence of Cladophialophora bantiana CBS 173.52.</title>
        <authorList>
            <consortium name="The Broad Institute Genomics Platform"/>
            <person name="Cuomo C."/>
            <person name="de Hoog S."/>
            <person name="Gorbushina A."/>
            <person name="Stielow B."/>
            <person name="Teixiera M."/>
            <person name="Abouelleil A."/>
            <person name="Chapman S.B."/>
            <person name="Priest M."/>
            <person name="Young S.K."/>
            <person name="Wortman J."/>
            <person name="Nusbaum C."/>
            <person name="Birren B."/>
        </authorList>
    </citation>
    <scope>NUCLEOTIDE SEQUENCE [LARGE SCALE GENOMIC DNA]</scope>
    <source>
        <strain evidence="3">CBS 173.52</strain>
    </source>
</reference>
<proteinExistence type="predicted"/>
<accession>A0A0D2EE93</accession>
<feature type="domain" description="Fungal STAND N-terminal Goodbye" evidence="2">
    <location>
        <begin position="15"/>
        <end position="135"/>
    </location>
</feature>
<evidence type="ECO:0000313" key="4">
    <source>
        <dbReference type="Proteomes" id="UP000053789"/>
    </source>
</evidence>
<protein>
    <recommendedName>
        <fullName evidence="2">Fungal STAND N-terminal Goodbye domain-containing protein</fullName>
    </recommendedName>
</protein>
<keyword evidence="4" id="KW-1185">Reference proteome</keyword>
<organism evidence="3 4">
    <name type="scientific">Cladophialophora bantiana (strain ATCC 10958 / CBS 173.52 / CDC B-1940 / NIH 8579)</name>
    <name type="common">Xylohypha bantiana</name>
    <dbReference type="NCBI Taxonomy" id="1442370"/>
    <lineage>
        <taxon>Eukaryota</taxon>
        <taxon>Fungi</taxon>
        <taxon>Dikarya</taxon>
        <taxon>Ascomycota</taxon>
        <taxon>Pezizomycotina</taxon>
        <taxon>Eurotiomycetes</taxon>
        <taxon>Chaetothyriomycetidae</taxon>
        <taxon>Chaetothyriales</taxon>
        <taxon>Herpotrichiellaceae</taxon>
        <taxon>Cladophialophora</taxon>
    </lineage>
</organism>
<dbReference type="VEuPathDB" id="FungiDB:Z519_11000"/>
<dbReference type="HOGENOM" id="CLU_333691_0_0_1"/>
<dbReference type="GeneID" id="27703928"/>
<dbReference type="InterPro" id="IPR031350">
    <property type="entry name" value="Goodbye_dom"/>
</dbReference>
<dbReference type="AlphaFoldDB" id="A0A0D2EE93"/>
<sequence length="856" mass="96511">MAIVAPSEQSFKQMWDDAEQRSLKITKTSLRSSPKKSLNDVVQELETRYNESDSANDERNKPRAKELVENVLSCIKLLGGIAAQGASVVRIRACKSLLQRRILLVDIPSQVSSLYEGVADLFQRIFTFLKMFRLYQRIEDFADVDLELKQTTHKITISFVTICALSIKVLGPSKLRKVKIAAKLILFGDDSGVGAELSKFKKLVEANSQISDAVTLEVVLKSHHDLDSKLKVVHDKLIEASEESGRKLVLIASGVDALVKAENERKLEKAHQDQVDTLLKKLSIKMETVQASEQMYQNIRAATVRGIGISWLQNESEYEVWIEKSAPNRIRSFCLPAVRSLCSESMQSSMRASIACYYFPEPDEKPSRETSIKDTQLPTTALKSMAVQIAKRNSQYAKEMATLGDKQAAEAWIDLSCKALWQTLQLAAPKKDATCFLFSNGLDHVQESKAQELLQVLLDFNSPRLRIMASCDPKFVDKYRSKIDSTGRRIPRINMERNNWPDIVAYIEYNMKHNNLLQGKEEETVELLNYVKDRVNKSHDEIRAYLDHDAKQTESLVARRTLDSLNTALEPHEITQLNELLAWVIYGVAWFNPHHLKGVLVLFYGRTPAKTVEDKLDGVYRQVLRVDSDGDVVIDSEIKKLLTTVPRVRPSKDVVDDSKPLISMTITINRVDVDTARRFLWDLSEKANFGKSLPFDALVPMAEAQVKPRISANRADGQLTMVRRCVKLLLADPDSRTECLISYVLEYLPRHLQKLRGRVDEDDIDVTERKEIGQALENAQVAGIEVASTATYKDTNTDDGTQKDDGTSVAGSSDEEQAEETKQISRAADWLKGSLMLDTKTHFGTSVSDNRFWLLA</sequence>
<name>A0A0D2EE93_CLAB1</name>